<comment type="caution">
    <text evidence="1">The sequence shown here is derived from an EMBL/GenBank/DDBJ whole genome shotgun (WGS) entry which is preliminary data.</text>
</comment>
<sequence length="214" mass="24811">MQRHWLFDLDDTLHHAGAQVFPLITLRMTSYIMQHLQVDEDEAHRLRKLYWHRYGATLGGLVRHHRVDADHFLRHTHDMDELLPLIDSSNQLPQLLSHLPGRKWVFSNGPQHYVEALIEHMRIGHLFEEVFGIERFGQPKPRAAAFRQVLRQSGIAAEHCIMVEDSAANLRTARQLGMRTVWISQQKRKPCWVDYRIGNLSQLPRLAISAAPAA</sequence>
<dbReference type="RefSeq" id="WP_120809362.1">
    <property type="nucleotide sequence ID" value="NZ_RBID01000003.1"/>
</dbReference>
<dbReference type="Pfam" id="PF00702">
    <property type="entry name" value="Hydrolase"/>
    <property type="match status" value="1"/>
</dbReference>
<protein>
    <submittedName>
        <fullName evidence="1">Putative hydrolase of the HAD superfamily</fullName>
    </submittedName>
</protein>
<organism evidence="1 2">
    <name type="scientific">Vogesella indigofera</name>
    <name type="common">Pseudomonas indigofera</name>
    <dbReference type="NCBI Taxonomy" id="45465"/>
    <lineage>
        <taxon>Bacteria</taxon>
        <taxon>Pseudomonadati</taxon>
        <taxon>Pseudomonadota</taxon>
        <taxon>Betaproteobacteria</taxon>
        <taxon>Neisseriales</taxon>
        <taxon>Chromobacteriaceae</taxon>
        <taxon>Vogesella</taxon>
    </lineage>
</organism>
<dbReference type="Proteomes" id="UP000279384">
    <property type="component" value="Unassembled WGS sequence"/>
</dbReference>
<keyword evidence="1" id="KW-0378">Hydrolase</keyword>
<dbReference type="InterPro" id="IPR023214">
    <property type="entry name" value="HAD_sf"/>
</dbReference>
<dbReference type="NCBIfam" id="TIGR01993">
    <property type="entry name" value="Pyr-5-nucltdase"/>
    <property type="match status" value="1"/>
</dbReference>
<dbReference type="PANTHER" id="PTHR12725:SF117">
    <property type="entry name" value="HALOACID DEHALOGENASE-LIKE HYDROLASE"/>
    <property type="match status" value="1"/>
</dbReference>
<accession>A0A495BK38</accession>
<dbReference type="SFLD" id="SFLDS00003">
    <property type="entry name" value="Haloacid_Dehalogenase"/>
    <property type="match status" value="1"/>
</dbReference>
<dbReference type="NCBIfam" id="TIGR01509">
    <property type="entry name" value="HAD-SF-IA-v3"/>
    <property type="match status" value="1"/>
</dbReference>
<proteinExistence type="predicted"/>
<dbReference type="Gene3D" id="1.10.150.450">
    <property type="match status" value="1"/>
</dbReference>
<reference evidence="1 2" key="1">
    <citation type="submission" date="2018-10" db="EMBL/GenBank/DDBJ databases">
        <title>Genomic Encyclopedia of Type Strains, Phase IV (KMG-IV): sequencing the most valuable type-strain genomes for metagenomic binning, comparative biology and taxonomic classification.</title>
        <authorList>
            <person name="Goeker M."/>
        </authorList>
    </citation>
    <scope>NUCLEOTIDE SEQUENCE [LARGE SCALE GENOMIC DNA]</scope>
    <source>
        <strain evidence="1 2">DSM 3303</strain>
    </source>
</reference>
<dbReference type="AlphaFoldDB" id="A0A495BK38"/>
<evidence type="ECO:0000313" key="1">
    <source>
        <dbReference type="EMBL" id="RKQ62037.1"/>
    </source>
</evidence>
<dbReference type="InterPro" id="IPR036412">
    <property type="entry name" value="HAD-like_sf"/>
</dbReference>
<dbReference type="EMBL" id="RBID01000003">
    <property type="protein sequence ID" value="RKQ62037.1"/>
    <property type="molecule type" value="Genomic_DNA"/>
</dbReference>
<dbReference type="SUPFAM" id="SSF56784">
    <property type="entry name" value="HAD-like"/>
    <property type="match status" value="1"/>
</dbReference>
<dbReference type="GO" id="GO:0016787">
    <property type="term" value="F:hydrolase activity"/>
    <property type="evidence" value="ECO:0007669"/>
    <property type="project" value="UniProtKB-KW"/>
</dbReference>
<evidence type="ECO:0000313" key="2">
    <source>
        <dbReference type="Proteomes" id="UP000279384"/>
    </source>
</evidence>
<dbReference type="PANTHER" id="PTHR12725">
    <property type="entry name" value="HALOACID DEHALOGENASE-LIKE HYDROLASE"/>
    <property type="match status" value="1"/>
</dbReference>
<name>A0A495BK38_VOGIN</name>
<dbReference type="Gene3D" id="3.40.50.1000">
    <property type="entry name" value="HAD superfamily/HAD-like"/>
    <property type="match status" value="1"/>
</dbReference>
<gene>
    <name evidence="1" type="ORF">C8E02_0263</name>
</gene>
<dbReference type="SFLD" id="SFLDG01132">
    <property type="entry name" value="C1.5.3:_5'-Nucleotidase_Like"/>
    <property type="match status" value="1"/>
</dbReference>
<dbReference type="InterPro" id="IPR006439">
    <property type="entry name" value="HAD-SF_hydro_IA"/>
</dbReference>
<dbReference type="InterPro" id="IPR010237">
    <property type="entry name" value="Pyr-5-nucltdase"/>
</dbReference>
<dbReference type="SFLD" id="SFLDG01129">
    <property type="entry name" value="C1.5:_HAD__Beta-PGM__Phosphata"/>
    <property type="match status" value="1"/>
</dbReference>